<dbReference type="PANTHER" id="PTHR33132:SF144">
    <property type="entry name" value="SERINE-RICH PROTEIN-LIKE PROTEIN"/>
    <property type="match status" value="1"/>
</dbReference>
<evidence type="ECO:0000313" key="3">
    <source>
        <dbReference type="Proteomes" id="UP001157006"/>
    </source>
</evidence>
<gene>
    <name evidence="2" type="ORF">VFH_U076680</name>
</gene>
<accession>A0AAV0YFV9</accession>
<feature type="region of interest" description="Disordered" evidence="1">
    <location>
        <begin position="1"/>
        <end position="23"/>
    </location>
</feature>
<sequence>MSTELKPSNLHPHSKSAFFQTSKMQKNIASEKGYQVLKTENYEYVTESKPPKDSKKKPSVSFAQNQDEKKVLRENKCKSSTKSRMCFCSPTTHEGSFRCRLHRINAPKKSGTEKKTSVSCSKFAHGIVEFKPQLSRFGRVASAEFGSHDSLIQLSRLGSS</sequence>
<dbReference type="Proteomes" id="UP001157006">
    <property type="component" value="Unassembled WGS sequence"/>
</dbReference>
<reference evidence="2 3" key="1">
    <citation type="submission" date="2023-01" db="EMBL/GenBank/DDBJ databases">
        <authorList>
            <person name="Kreplak J."/>
        </authorList>
    </citation>
    <scope>NUCLEOTIDE SEQUENCE [LARGE SCALE GENOMIC DNA]</scope>
</reference>
<evidence type="ECO:0000256" key="1">
    <source>
        <dbReference type="SAM" id="MobiDB-lite"/>
    </source>
</evidence>
<keyword evidence="3" id="KW-1185">Reference proteome</keyword>
<dbReference type="EMBL" id="CATIWC010001830">
    <property type="protein sequence ID" value="CAI8584479.1"/>
    <property type="molecule type" value="Genomic_DNA"/>
</dbReference>
<protein>
    <submittedName>
        <fullName evidence="2">Uncharacterized protein</fullName>
    </submittedName>
</protein>
<proteinExistence type="predicted"/>
<feature type="region of interest" description="Disordered" evidence="1">
    <location>
        <begin position="45"/>
        <end position="68"/>
    </location>
</feature>
<evidence type="ECO:0000313" key="2">
    <source>
        <dbReference type="EMBL" id="CAI8584479.1"/>
    </source>
</evidence>
<dbReference type="PANTHER" id="PTHR33132">
    <property type="entry name" value="OSJNBB0118P14.9 PROTEIN"/>
    <property type="match status" value="1"/>
</dbReference>
<name>A0AAV0YFV9_VICFA</name>
<comment type="caution">
    <text evidence="2">The sequence shown here is derived from an EMBL/GenBank/DDBJ whole genome shotgun (WGS) entry which is preliminary data.</text>
</comment>
<organism evidence="2 3">
    <name type="scientific">Vicia faba</name>
    <name type="common">Broad bean</name>
    <name type="synonym">Faba vulgaris</name>
    <dbReference type="NCBI Taxonomy" id="3906"/>
    <lineage>
        <taxon>Eukaryota</taxon>
        <taxon>Viridiplantae</taxon>
        <taxon>Streptophyta</taxon>
        <taxon>Embryophyta</taxon>
        <taxon>Tracheophyta</taxon>
        <taxon>Spermatophyta</taxon>
        <taxon>Magnoliopsida</taxon>
        <taxon>eudicotyledons</taxon>
        <taxon>Gunneridae</taxon>
        <taxon>Pentapetalae</taxon>
        <taxon>rosids</taxon>
        <taxon>fabids</taxon>
        <taxon>Fabales</taxon>
        <taxon>Fabaceae</taxon>
        <taxon>Papilionoideae</taxon>
        <taxon>50 kb inversion clade</taxon>
        <taxon>NPAAA clade</taxon>
        <taxon>Hologalegina</taxon>
        <taxon>IRL clade</taxon>
        <taxon>Fabeae</taxon>
        <taxon>Vicia</taxon>
    </lineage>
</organism>
<dbReference type="AlphaFoldDB" id="A0AAV0YFV9"/>